<comment type="catalytic activity">
    <reaction evidence="4">
        <text>an aldehyde + NAD(+) + H2O = a carboxylate + NADH + 2 H(+)</text>
        <dbReference type="Rhea" id="RHEA:16185"/>
        <dbReference type="ChEBI" id="CHEBI:15377"/>
        <dbReference type="ChEBI" id="CHEBI:15378"/>
        <dbReference type="ChEBI" id="CHEBI:17478"/>
        <dbReference type="ChEBI" id="CHEBI:29067"/>
        <dbReference type="ChEBI" id="CHEBI:57540"/>
        <dbReference type="ChEBI" id="CHEBI:57945"/>
        <dbReference type="EC" id="1.2.1.3"/>
    </reaction>
</comment>
<dbReference type="InterPro" id="IPR016160">
    <property type="entry name" value="Ald_DH_CS_CYS"/>
</dbReference>
<dbReference type="STRING" id="690566.Sphch_3249"/>
<evidence type="ECO:0000256" key="3">
    <source>
        <dbReference type="ARBA" id="ARBA00024226"/>
    </source>
</evidence>
<dbReference type="GO" id="GO:0004029">
    <property type="term" value="F:aldehyde dehydrogenase (NAD+) activity"/>
    <property type="evidence" value="ECO:0007669"/>
    <property type="project" value="UniProtKB-EC"/>
</dbReference>
<dbReference type="Proteomes" id="UP000007150">
    <property type="component" value="Chromosome 2"/>
</dbReference>
<feature type="active site" evidence="5">
    <location>
        <position position="262"/>
    </location>
</feature>
<dbReference type="PROSITE" id="PS00687">
    <property type="entry name" value="ALDEHYDE_DEHYDR_GLU"/>
    <property type="match status" value="1"/>
</dbReference>
<evidence type="ECO:0000259" key="7">
    <source>
        <dbReference type="Pfam" id="PF00171"/>
    </source>
</evidence>
<dbReference type="EC" id="1.2.1.3" evidence="3"/>
<dbReference type="PANTHER" id="PTHR42804:SF1">
    <property type="entry name" value="ALDEHYDE DEHYDROGENASE-RELATED"/>
    <property type="match status" value="1"/>
</dbReference>
<dbReference type="Gene3D" id="3.40.605.10">
    <property type="entry name" value="Aldehyde Dehydrogenase, Chain A, domain 1"/>
    <property type="match status" value="1"/>
</dbReference>
<proteinExistence type="inferred from homology"/>
<dbReference type="InterPro" id="IPR029510">
    <property type="entry name" value="Ald_DH_CS_GLU"/>
</dbReference>
<evidence type="ECO:0000313" key="8">
    <source>
        <dbReference type="EMBL" id="AEG50859.1"/>
    </source>
</evidence>
<name>F6F347_SPHCR</name>
<dbReference type="Gene3D" id="3.40.309.10">
    <property type="entry name" value="Aldehyde Dehydrogenase, Chain A, domain 2"/>
    <property type="match status" value="1"/>
</dbReference>
<evidence type="ECO:0000256" key="6">
    <source>
        <dbReference type="RuleBase" id="RU003345"/>
    </source>
</evidence>
<accession>F6F347</accession>
<dbReference type="InterPro" id="IPR016162">
    <property type="entry name" value="Ald_DH_N"/>
</dbReference>
<reference evidence="8 9" key="1">
    <citation type="submission" date="2011-05" db="EMBL/GenBank/DDBJ databases">
        <title>Complete sequence of chromosome 2 of Sphingobium chlorophenolicum L-1.</title>
        <authorList>
            <consortium name="US DOE Joint Genome Institute"/>
            <person name="Lucas S."/>
            <person name="Han J."/>
            <person name="Lapidus A."/>
            <person name="Cheng J.-F."/>
            <person name="Goodwin L."/>
            <person name="Pitluck S."/>
            <person name="Peters L."/>
            <person name="Daligault H."/>
            <person name="Han C."/>
            <person name="Tapia R."/>
            <person name="Land M."/>
            <person name="Hauser L."/>
            <person name="Kyrpides N."/>
            <person name="Ivanova N."/>
            <person name="Pagani I."/>
            <person name="Turner P."/>
            <person name="Copley S."/>
            <person name="Woyke T."/>
        </authorList>
    </citation>
    <scope>NUCLEOTIDE SEQUENCE [LARGE SCALE GENOMIC DNA]</scope>
    <source>
        <strain evidence="8 9">L-1</strain>
    </source>
</reference>
<organism evidence="8 9">
    <name type="scientific">Sphingobium chlorophenolicum L-1</name>
    <dbReference type="NCBI Taxonomy" id="690566"/>
    <lineage>
        <taxon>Bacteria</taxon>
        <taxon>Pseudomonadati</taxon>
        <taxon>Pseudomonadota</taxon>
        <taxon>Alphaproteobacteria</taxon>
        <taxon>Sphingomonadales</taxon>
        <taxon>Sphingomonadaceae</taxon>
        <taxon>Sphingobium</taxon>
    </lineage>
</organism>
<dbReference type="InterPro" id="IPR015590">
    <property type="entry name" value="Aldehyde_DH_dom"/>
</dbReference>
<dbReference type="HOGENOM" id="CLU_005391_0_0_5"/>
<dbReference type="CDD" id="cd07139">
    <property type="entry name" value="ALDH_AldA-Rv0768"/>
    <property type="match status" value="1"/>
</dbReference>
<gene>
    <name evidence="8" type="ORF">Sphch_3249</name>
</gene>
<keyword evidence="2 6" id="KW-0560">Oxidoreductase</keyword>
<protein>
    <recommendedName>
        <fullName evidence="3">aldehyde dehydrogenase (NAD(+))</fullName>
        <ecNumber evidence="3">1.2.1.3</ecNumber>
    </recommendedName>
</protein>
<dbReference type="Pfam" id="PF00171">
    <property type="entry name" value="Aldedh"/>
    <property type="match status" value="1"/>
</dbReference>
<feature type="domain" description="Aldehyde dehydrogenase" evidence="7">
    <location>
        <begin position="25"/>
        <end position="486"/>
    </location>
</feature>
<dbReference type="AlphaFoldDB" id="F6F347"/>
<keyword evidence="9" id="KW-1185">Reference proteome</keyword>
<dbReference type="FunFam" id="3.40.605.10:FF:000007">
    <property type="entry name" value="NAD/NADP-dependent betaine aldehyde dehydrogenase"/>
    <property type="match status" value="1"/>
</dbReference>
<comment type="similarity">
    <text evidence="1 6">Belongs to the aldehyde dehydrogenase family.</text>
</comment>
<dbReference type="RefSeq" id="WP_013849089.1">
    <property type="nucleotide sequence ID" value="NC_015594.1"/>
</dbReference>
<sequence>MTTAHPRATGYSIGHRQHLFIGGEWRRSAKGGVIDVISPTDELVADQVAAATPEDIDLAVTAAREAFDQGPWPHMAPSERAATLRRVAANLRERLSDTAWATTLEMGAPLAMARTIATRSAQLFDDYAEIAETHPTEDVRPRQAGGYTVVVSEPVGVVAAIVPWNGPALLTALKVAPALAAGCTVVLKPAPETPLDAYILAECIEAAGVPPGVFNLVVADREASDRLIRHPGIDKVSFTGSTAVGKHILEVASQRVLRVSLELGGKSAAIVLDDANMETVVAQLAGEVCTNTGQVCASLTRMIVPRGKMADYAEALGATVSKMSVGDPFQDGVQVGPLAMGRQRSRVEDYIRKGVDEGAQLVSGGRRPGHVERGFFIEPTVFSNVSPSMTIAREEIFGPVASIIAHDGPEDAVRIANDTRYGLHGAVFTEDPDAGYRVARQMQTGSIGFNRREIDWSMPFGGFKESGLGREGGREGYRQYIELKSIYMPQLPSRLKKQQ</sequence>
<dbReference type="KEGG" id="sch:Sphch_3249"/>
<dbReference type="PROSITE" id="PS00070">
    <property type="entry name" value="ALDEHYDE_DEHYDR_CYS"/>
    <property type="match status" value="1"/>
</dbReference>
<evidence type="ECO:0000256" key="4">
    <source>
        <dbReference type="ARBA" id="ARBA00049194"/>
    </source>
</evidence>
<evidence type="ECO:0000256" key="1">
    <source>
        <dbReference type="ARBA" id="ARBA00009986"/>
    </source>
</evidence>
<dbReference type="EMBL" id="CP002799">
    <property type="protein sequence ID" value="AEG50859.1"/>
    <property type="molecule type" value="Genomic_DNA"/>
</dbReference>
<dbReference type="InterPro" id="IPR016161">
    <property type="entry name" value="Ald_DH/histidinol_DH"/>
</dbReference>
<dbReference type="SUPFAM" id="SSF53720">
    <property type="entry name" value="ALDH-like"/>
    <property type="match status" value="1"/>
</dbReference>
<dbReference type="InterPro" id="IPR016163">
    <property type="entry name" value="Ald_DH_C"/>
</dbReference>
<evidence type="ECO:0000313" key="9">
    <source>
        <dbReference type="Proteomes" id="UP000007150"/>
    </source>
</evidence>
<evidence type="ECO:0000256" key="5">
    <source>
        <dbReference type="PROSITE-ProRule" id="PRU10007"/>
    </source>
</evidence>
<evidence type="ECO:0000256" key="2">
    <source>
        <dbReference type="ARBA" id="ARBA00023002"/>
    </source>
</evidence>
<dbReference type="PANTHER" id="PTHR42804">
    <property type="entry name" value="ALDEHYDE DEHYDROGENASE"/>
    <property type="match status" value="1"/>
</dbReference>